<protein>
    <submittedName>
        <fullName evidence="2">Uncharacterized protein</fullName>
    </submittedName>
</protein>
<dbReference type="RefSeq" id="WP_243537850.1">
    <property type="nucleotide sequence ID" value="NZ_CP093442.1"/>
</dbReference>
<reference evidence="2" key="1">
    <citation type="submission" date="2022-03" db="EMBL/GenBank/DDBJ databases">
        <title>Genome Identification and Characterization of new species Bdellovibrio reynosense LBG001 sp. nov. from a Mexico soil sample.</title>
        <authorList>
            <person name="Camilli A."/>
            <person name="Ajao Y."/>
            <person name="Guo X."/>
        </authorList>
    </citation>
    <scope>NUCLEOTIDE SEQUENCE</scope>
    <source>
        <strain evidence="2">LBG001</strain>
    </source>
</reference>
<feature type="chain" id="PRO_5047233118" evidence="1">
    <location>
        <begin position="20"/>
        <end position="165"/>
    </location>
</feature>
<organism evidence="2 3">
    <name type="scientific">Bdellovibrio reynosensis</name>
    <dbReference type="NCBI Taxonomy" id="2835041"/>
    <lineage>
        <taxon>Bacteria</taxon>
        <taxon>Pseudomonadati</taxon>
        <taxon>Bdellovibrionota</taxon>
        <taxon>Bdellovibrionia</taxon>
        <taxon>Bdellovibrionales</taxon>
        <taxon>Pseudobdellovibrionaceae</taxon>
        <taxon>Bdellovibrio</taxon>
    </lineage>
</organism>
<proteinExistence type="predicted"/>
<keyword evidence="1" id="KW-0732">Signal</keyword>
<name>A0ABY4C8Z5_9BACT</name>
<gene>
    <name evidence="2" type="ORF">MNR06_00390</name>
</gene>
<evidence type="ECO:0000313" key="2">
    <source>
        <dbReference type="EMBL" id="UOF01410.1"/>
    </source>
</evidence>
<feature type="signal peptide" evidence="1">
    <location>
        <begin position="1"/>
        <end position="19"/>
    </location>
</feature>
<evidence type="ECO:0000313" key="3">
    <source>
        <dbReference type="Proteomes" id="UP000830116"/>
    </source>
</evidence>
<dbReference type="EMBL" id="CP093442">
    <property type="protein sequence ID" value="UOF01410.1"/>
    <property type="molecule type" value="Genomic_DNA"/>
</dbReference>
<keyword evidence="3" id="KW-1185">Reference proteome</keyword>
<evidence type="ECO:0000256" key="1">
    <source>
        <dbReference type="SAM" id="SignalP"/>
    </source>
</evidence>
<sequence>MKKLTALILGLLVSASAHAMVNQNSSWEEIMADRYVQVKAPTVYMGRAIDYTFVCRDGDNLRTQKPVDITETRFHGGREGGRTEIVVVGREYLSTPIDYAHKVESCRSNSNHDFDCKTHTVYGSYPMTVTIPVVKRISNRNAEREELLFRKSYTVPDCDGGVYPH</sequence>
<dbReference type="Proteomes" id="UP000830116">
    <property type="component" value="Chromosome"/>
</dbReference>
<accession>A0ABY4C8Z5</accession>